<feature type="repeat" description="TPR" evidence="4">
    <location>
        <begin position="30"/>
        <end position="63"/>
    </location>
</feature>
<evidence type="ECO:0000256" key="3">
    <source>
        <dbReference type="ARBA" id="ARBA00039307"/>
    </source>
</evidence>
<sequence length="106" mass="12317">MFILISCLNHEYDKAIQAFKRAIQLAPECDYAYTLLGNEYSLIDELERAMACFRKAIQLNPRSYKAWNGVAMVYLKQEKFQSAEFHFTKATSIYRTNPDLICHLAV</sequence>
<keyword evidence="1 4" id="KW-0802">TPR repeat</keyword>
<dbReference type="AlphaFoldDB" id="A0A820KYT1"/>
<evidence type="ECO:0000313" key="5">
    <source>
        <dbReference type="EMBL" id="CAF4349333.1"/>
    </source>
</evidence>
<name>A0A820KYT1_9BILA</name>
<evidence type="ECO:0000313" key="6">
    <source>
        <dbReference type="Proteomes" id="UP000663844"/>
    </source>
</evidence>
<dbReference type="SMART" id="SM00028">
    <property type="entry name" value="TPR"/>
    <property type="match status" value="3"/>
</dbReference>
<dbReference type="Proteomes" id="UP000663844">
    <property type="component" value="Unassembled WGS sequence"/>
</dbReference>
<comment type="caution">
    <text evidence="5">The sequence shown here is derived from an EMBL/GenBank/DDBJ whole genome shotgun (WGS) entry which is preliminary data.</text>
</comment>
<dbReference type="GO" id="GO:0051301">
    <property type="term" value="P:cell division"/>
    <property type="evidence" value="ECO:0007669"/>
    <property type="project" value="TreeGrafter"/>
</dbReference>
<proteinExistence type="inferred from homology"/>
<dbReference type="PANTHER" id="PTHR12558">
    <property type="entry name" value="CELL DIVISION CYCLE 16,23,27"/>
    <property type="match status" value="1"/>
</dbReference>
<dbReference type="GO" id="GO:0016567">
    <property type="term" value="P:protein ubiquitination"/>
    <property type="evidence" value="ECO:0007669"/>
    <property type="project" value="TreeGrafter"/>
</dbReference>
<dbReference type="GO" id="GO:0005680">
    <property type="term" value="C:anaphase-promoting complex"/>
    <property type="evidence" value="ECO:0007669"/>
    <property type="project" value="TreeGrafter"/>
</dbReference>
<protein>
    <recommendedName>
        <fullName evidence="3">Cell division cycle protein 27 homolog</fullName>
    </recommendedName>
</protein>
<dbReference type="EMBL" id="CAJOAZ010020754">
    <property type="protein sequence ID" value="CAF4349333.1"/>
    <property type="molecule type" value="Genomic_DNA"/>
</dbReference>
<dbReference type="Gene3D" id="1.25.40.10">
    <property type="entry name" value="Tetratricopeptide repeat domain"/>
    <property type="match status" value="1"/>
</dbReference>
<dbReference type="GO" id="GO:0031145">
    <property type="term" value="P:anaphase-promoting complex-dependent catabolic process"/>
    <property type="evidence" value="ECO:0007669"/>
    <property type="project" value="TreeGrafter"/>
</dbReference>
<evidence type="ECO:0000256" key="2">
    <source>
        <dbReference type="ARBA" id="ARBA00038210"/>
    </source>
</evidence>
<evidence type="ECO:0000256" key="4">
    <source>
        <dbReference type="PROSITE-ProRule" id="PRU00339"/>
    </source>
</evidence>
<reference evidence="5" key="1">
    <citation type="submission" date="2021-02" db="EMBL/GenBank/DDBJ databases">
        <authorList>
            <person name="Nowell W R."/>
        </authorList>
    </citation>
    <scope>NUCLEOTIDE SEQUENCE</scope>
</reference>
<evidence type="ECO:0000256" key="1">
    <source>
        <dbReference type="ARBA" id="ARBA00022803"/>
    </source>
</evidence>
<accession>A0A820KYT1</accession>
<organism evidence="5 6">
    <name type="scientific">Adineta steineri</name>
    <dbReference type="NCBI Taxonomy" id="433720"/>
    <lineage>
        <taxon>Eukaryota</taxon>
        <taxon>Metazoa</taxon>
        <taxon>Spiralia</taxon>
        <taxon>Gnathifera</taxon>
        <taxon>Rotifera</taxon>
        <taxon>Eurotatoria</taxon>
        <taxon>Bdelloidea</taxon>
        <taxon>Adinetida</taxon>
        <taxon>Adinetidae</taxon>
        <taxon>Adineta</taxon>
    </lineage>
</organism>
<dbReference type="InterPro" id="IPR011990">
    <property type="entry name" value="TPR-like_helical_dom_sf"/>
</dbReference>
<feature type="non-terminal residue" evidence="5">
    <location>
        <position position="1"/>
    </location>
</feature>
<comment type="similarity">
    <text evidence="2">Belongs to the APC3/CDC27 family.</text>
</comment>
<dbReference type="GO" id="GO:0005737">
    <property type="term" value="C:cytoplasm"/>
    <property type="evidence" value="ECO:0007669"/>
    <property type="project" value="TreeGrafter"/>
</dbReference>
<dbReference type="SUPFAM" id="SSF48452">
    <property type="entry name" value="TPR-like"/>
    <property type="match status" value="1"/>
</dbReference>
<dbReference type="PROSITE" id="PS50005">
    <property type="entry name" value="TPR"/>
    <property type="match status" value="1"/>
</dbReference>
<dbReference type="Pfam" id="PF13181">
    <property type="entry name" value="TPR_8"/>
    <property type="match status" value="2"/>
</dbReference>
<dbReference type="Pfam" id="PF00515">
    <property type="entry name" value="TPR_1"/>
    <property type="match status" value="1"/>
</dbReference>
<gene>
    <name evidence="5" type="ORF">OXD698_LOCUS48682</name>
</gene>
<dbReference type="InterPro" id="IPR019734">
    <property type="entry name" value="TPR_rpt"/>
</dbReference>
<dbReference type="GO" id="GO:0007091">
    <property type="term" value="P:metaphase/anaphase transition of mitotic cell cycle"/>
    <property type="evidence" value="ECO:0007669"/>
    <property type="project" value="TreeGrafter"/>
</dbReference>
<dbReference type="PANTHER" id="PTHR12558:SF13">
    <property type="entry name" value="CELL DIVISION CYCLE PROTEIN 27 HOMOLOG"/>
    <property type="match status" value="1"/>
</dbReference>